<accession>A0A6A5SNF7</accession>
<dbReference type="Proteomes" id="UP000800038">
    <property type="component" value="Unassembled WGS sequence"/>
</dbReference>
<feature type="compositionally biased region" description="Low complexity" evidence="1">
    <location>
        <begin position="40"/>
        <end position="70"/>
    </location>
</feature>
<evidence type="ECO:0000313" key="3">
    <source>
        <dbReference type="Proteomes" id="UP000800038"/>
    </source>
</evidence>
<organism evidence="2 3">
    <name type="scientific">Clathrospora elynae</name>
    <dbReference type="NCBI Taxonomy" id="706981"/>
    <lineage>
        <taxon>Eukaryota</taxon>
        <taxon>Fungi</taxon>
        <taxon>Dikarya</taxon>
        <taxon>Ascomycota</taxon>
        <taxon>Pezizomycotina</taxon>
        <taxon>Dothideomycetes</taxon>
        <taxon>Pleosporomycetidae</taxon>
        <taxon>Pleosporales</taxon>
        <taxon>Diademaceae</taxon>
        <taxon>Clathrospora</taxon>
    </lineage>
</organism>
<protein>
    <submittedName>
        <fullName evidence="2">Uncharacterized protein</fullName>
    </submittedName>
</protein>
<feature type="compositionally biased region" description="Polar residues" evidence="1">
    <location>
        <begin position="114"/>
        <end position="126"/>
    </location>
</feature>
<keyword evidence="3" id="KW-1185">Reference proteome</keyword>
<dbReference type="EMBL" id="ML976050">
    <property type="protein sequence ID" value="KAF1941230.1"/>
    <property type="molecule type" value="Genomic_DNA"/>
</dbReference>
<evidence type="ECO:0000256" key="1">
    <source>
        <dbReference type="SAM" id="MobiDB-lite"/>
    </source>
</evidence>
<name>A0A6A5SNF7_9PLEO</name>
<evidence type="ECO:0000313" key="2">
    <source>
        <dbReference type="EMBL" id="KAF1941230.1"/>
    </source>
</evidence>
<reference evidence="2" key="1">
    <citation type="journal article" date="2020" name="Stud. Mycol.">
        <title>101 Dothideomycetes genomes: a test case for predicting lifestyles and emergence of pathogens.</title>
        <authorList>
            <person name="Haridas S."/>
            <person name="Albert R."/>
            <person name="Binder M."/>
            <person name="Bloem J."/>
            <person name="Labutti K."/>
            <person name="Salamov A."/>
            <person name="Andreopoulos B."/>
            <person name="Baker S."/>
            <person name="Barry K."/>
            <person name="Bills G."/>
            <person name="Bluhm B."/>
            <person name="Cannon C."/>
            <person name="Castanera R."/>
            <person name="Culley D."/>
            <person name="Daum C."/>
            <person name="Ezra D."/>
            <person name="Gonzalez J."/>
            <person name="Henrissat B."/>
            <person name="Kuo A."/>
            <person name="Liang C."/>
            <person name="Lipzen A."/>
            <person name="Lutzoni F."/>
            <person name="Magnuson J."/>
            <person name="Mondo S."/>
            <person name="Nolan M."/>
            <person name="Ohm R."/>
            <person name="Pangilinan J."/>
            <person name="Park H.-J."/>
            <person name="Ramirez L."/>
            <person name="Alfaro M."/>
            <person name="Sun H."/>
            <person name="Tritt A."/>
            <person name="Yoshinaga Y."/>
            <person name="Zwiers L.-H."/>
            <person name="Turgeon B."/>
            <person name="Goodwin S."/>
            <person name="Spatafora J."/>
            <person name="Crous P."/>
            <person name="Grigoriev I."/>
        </authorList>
    </citation>
    <scope>NUCLEOTIDE SEQUENCE</scope>
    <source>
        <strain evidence="2">CBS 161.51</strain>
    </source>
</reference>
<sequence length="126" mass="13555">MSNSDECYAIPGLSFAIKNKPSYMPLSPHHPLLHPPKCVSPPSSQSSLPLSSPSPTAHQQHSNHQTNSPSHPSPPTSPRTAHRLTKKAARGQASTCISTAPPYPASPSHPRSRPWSQNSTRVVSTR</sequence>
<feature type="region of interest" description="Disordered" evidence="1">
    <location>
        <begin position="19"/>
        <end position="126"/>
    </location>
</feature>
<gene>
    <name evidence="2" type="ORF">EJ02DRAFT_455304</name>
</gene>
<dbReference type="AlphaFoldDB" id="A0A6A5SNF7"/>
<proteinExistence type="predicted"/>
<feature type="compositionally biased region" description="Basic residues" evidence="1">
    <location>
        <begin position="80"/>
        <end position="89"/>
    </location>
</feature>